<evidence type="ECO:0000256" key="1">
    <source>
        <dbReference type="SAM" id="SignalP"/>
    </source>
</evidence>
<evidence type="ECO:0000313" key="3">
    <source>
        <dbReference type="EMBL" id="CAL4899642.1"/>
    </source>
</evidence>
<keyword evidence="1" id="KW-0732">Signal</keyword>
<name>A0ABC8W1U4_9POAL</name>
<protein>
    <recommendedName>
        <fullName evidence="2">Chitin-binding type-2 domain-containing protein</fullName>
    </recommendedName>
</protein>
<evidence type="ECO:0000313" key="4">
    <source>
        <dbReference type="Proteomes" id="UP001497457"/>
    </source>
</evidence>
<keyword evidence="4" id="KW-1185">Reference proteome</keyword>
<accession>A0ABC8W1U4</accession>
<dbReference type="Pfam" id="PF01607">
    <property type="entry name" value="CBM_14"/>
    <property type="match status" value="1"/>
</dbReference>
<dbReference type="Proteomes" id="UP001497457">
    <property type="component" value="Chromosome 11b"/>
</dbReference>
<organism evidence="3 4">
    <name type="scientific">Urochloa decumbens</name>
    <dbReference type="NCBI Taxonomy" id="240449"/>
    <lineage>
        <taxon>Eukaryota</taxon>
        <taxon>Viridiplantae</taxon>
        <taxon>Streptophyta</taxon>
        <taxon>Embryophyta</taxon>
        <taxon>Tracheophyta</taxon>
        <taxon>Spermatophyta</taxon>
        <taxon>Magnoliopsida</taxon>
        <taxon>Liliopsida</taxon>
        <taxon>Poales</taxon>
        <taxon>Poaceae</taxon>
        <taxon>PACMAD clade</taxon>
        <taxon>Panicoideae</taxon>
        <taxon>Panicodae</taxon>
        <taxon>Paniceae</taxon>
        <taxon>Melinidinae</taxon>
        <taxon>Urochloa</taxon>
    </lineage>
</organism>
<proteinExistence type="predicted"/>
<dbReference type="AlphaFoldDB" id="A0ABC8W1U4"/>
<reference evidence="3 4" key="2">
    <citation type="submission" date="2024-10" db="EMBL/GenBank/DDBJ databases">
        <authorList>
            <person name="Ryan C."/>
        </authorList>
    </citation>
    <scope>NUCLEOTIDE SEQUENCE [LARGE SCALE GENOMIC DNA]</scope>
</reference>
<dbReference type="InterPro" id="IPR002557">
    <property type="entry name" value="Chitin-bd_dom"/>
</dbReference>
<feature type="signal peptide" evidence="1">
    <location>
        <begin position="1"/>
        <end position="25"/>
    </location>
</feature>
<dbReference type="SUPFAM" id="SSF57625">
    <property type="entry name" value="Invertebrate chitin-binding proteins"/>
    <property type="match status" value="1"/>
</dbReference>
<gene>
    <name evidence="3" type="ORF">URODEC1_LOCUS8302</name>
</gene>
<sequence>MSKIKFHGFIILVMVMAMMLVSVRASCPNGLVFNPVTGNCEFEFGQVAIP</sequence>
<reference evidence="4" key="1">
    <citation type="submission" date="2024-06" db="EMBL/GenBank/DDBJ databases">
        <authorList>
            <person name="Ryan C."/>
        </authorList>
    </citation>
    <scope>NUCLEOTIDE SEQUENCE [LARGE SCALE GENOMIC DNA]</scope>
</reference>
<feature type="chain" id="PRO_5044863005" description="Chitin-binding type-2 domain-containing protein" evidence="1">
    <location>
        <begin position="26"/>
        <end position="50"/>
    </location>
</feature>
<feature type="domain" description="Chitin-binding type-2" evidence="2">
    <location>
        <begin position="23"/>
        <end position="43"/>
    </location>
</feature>
<dbReference type="EMBL" id="OZ075121">
    <property type="protein sequence ID" value="CAL4899642.1"/>
    <property type="molecule type" value="Genomic_DNA"/>
</dbReference>
<dbReference type="InterPro" id="IPR036508">
    <property type="entry name" value="Chitin-bd_dom_sf"/>
</dbReference>
<evidence type="ECO:0000259" key="2">
    <source>
        <dbReference type="Pfam" id="PF01607"/>
    </source>
</evidence>